<feature type="region of interest" description="Disordered" evidence="10">
    <location>
        <begin position="1"/>
        <end position="67"/>
    </location>
</feature>
<dbReference type="EMBL" id="JAKLMC020000009">
    <property type="protein sequence ID" value="KAK5954046.1"/>
    <property type="molecule type" value="Genomic_DNA"/>
</dbReference>
<comment type="caution">
    <text evidence="11">The sequence shown here is derived from an EMBL/GenBank/DDBJ whole genome shotgun (WGS) entry which is preliminary data.</text>
</comment>
<feature type="compositionally biased region" description="Polar residues" evidence="10">
    <location>
        <begin position="149"/>
        <end position="159"/>
    </location>
</feature>
<dbReference type="PANTHER" id="PTHR31633">
    <property type="entry name" value="H/ACA RIBONUCLEOPROTEIN COMPLEX NON-CORE SUBUNIT NAF1"/>
    <property type="match status" value="1"/>
</dbReference>
<feature type="compositionally biased region" description="Low complexity" evidence="10">
    <location>
        <begin position="221"/>
        <end position="236"/>
    </location>
</feature>
<dbReference type="AlphaFoldDB" id="A0AAN8EUL4"/>
<organism evidence="11 12">
    <name type="scientific">Knufia fluminis</name>
    <dbReference type="NCBI Taxonomy" id="191047"/>
    <lineage>
        <taxon>Eukaryota</taxon>
        <taxon>Fungi</taxon>
        <taxon>Dikarya</taxon>
        <taxon>Ascomycota</taxon>
        <taxon>Pezizomycotina</taxon>
        <taxon>Eurotiomycetes</taxon>
        <taxon>Chaetothyriomycetidae</taxon>
        <taxon>Chaetothyriales</taxon>
        <taxon>Trichomeriaceae</taxon>
        <taxon>Knufia</taxon>
    </lineage>
</organism>
<evidence type="ECO:0000256" key="9">
    <source>
        <dbReference type="ARBA" id="ARBA00076743"/>
    </source>
</evidence>
<dbReference type="GO" id="GO:0000493">
    <property type="term" value="P:box H/ACA snoRNP assembly"/>
    <property type="evidence" value="ECO:0007669"/>
    <property type="project" value="InterPro"/>
</dbReference>
<dbReference type="GO" id="GO:0005732">
    <property type="term" value="C:sno(s)RNA-containing ribonucleoprotein complex"/>
    <property type="evidence" value="ECO:0007669"/>
    <property type="project" value="InterPro"/>
</dbReference>
<dbReference type="Pfam" id="PF04410">
    <property type="entry name" value="Gar1"/>
    <property type="match status" value="1"/>
</dbReference>
<protein>
    <recommendedName>
        <fullName evidence="3">H/ACA ribonucleoprotein complex non-core subunit NAF1</fullName>
    </recommendedName>
    <alternativeName>
        <fullName evidence="9">Nuclear assembly factor 1</fullName>
    </alternativeName>
</protein>
<dbReference type="FunFam" id="2.40.10.230:FF:000002">
    <property type="entry name" value="H/ACA ribonucleoprotein complex non-core subunit NAF1"/>
    <property type="match status" value="1"/>
</dbReference>
<reference evidence="11 12" key="1">
    <citation type="submission" date="2022-12" db="EMBL/GenBank/DDBJ databases">
        <title>Genomic features and morphological characterization of a novel Knufia sp. strain isolated from spacecraft assembly facility.</title>
        <authorList>
            <person name="Teixeira M."/>
            <person name="Chander A.M."/>
            <person name="Stajich J.E."/>
            <person name="Venkateswaran K."/>
        </authorList>
    </citation>
    <scope>NUCLEOTIDE SEQUENCE [LARGE SCALE GENOMIC DNA]</scope>
    <source>
        <strain evidence="11 12">FJI-L2-BK-P2</strain>
    </source>
</reference>
<feature type="compositionally biased region" description="Polar residues" evidence="10">
    <location>
        <begin position="484"/>
        <end position="502"/>
    </location>
</feature>
<comment type="subcellular location">
    <subcellularLocation>
        <location evidence="1">Nucleus</location>
    </subcellularLocation>
</comment>
<dbReference type="GO" id="GO:0003723">
    <property type="term" value="F:RNA binding"/>
    <property type="evidence" value="ECO:0007669"/>
    <property type="project" value="UniProtKB-KW"/>
</dbReference>
<proteinExistence type="inferred from homology"/>
<feature type="compositionally biased region" description="Gly residues" evidence="10">
    <location>
        <begin position="734"/>
        <end position="746"/>
    </location>
</feature>
<evidence type="ECO:0000313" key="11">
    <source>
        <dbReference type="EMBL" id="KAK5954046.1"/>
    </source>
</evidence>
<evidence type="ECO:0000256" key="7">
    <source>
        <dbReference type="ARBA" id="ARBA00022884"/>
    </source>
</evidence>
<feature type="compositionally biased region" description="Acidic residues" evidence="10">
    <location>
        <begin position="505"/>
        <end position="514"/>
    </location>
</feature>
<feature type="region of interest" description="Disordered" evidence="10">
    <location>
        <begin position="132"/>
        <end position="305"/>
    </location>
</feature>
<feature type="compositionally biased region" description="Basic and acidic residues" evidence="10">
    <location>
        <begin position="294"/>
        <end position="303"/>
    </location>
</feature>
<feature type="region of interest" description="Disordered" evidence="10">
    <location>
        <begin position="415"/>
        <end position="680"/>
    </location>
</feature>
<keyword evidence="8" id="KW-0539">Nucleus</keyword>
<gene>
    <name evidence="11" type="ORF">OHC33_004617</name>
</gene>
<name>A0AAN8EUL4_9EURO</name>
<keyword evidence="5" id="KW-0698">rRNA processing</keyword>
<comment type="similarity">
    <text evidence="2">Belongs to the NAF1 family.</text>
</comment>
<evidence type="ECO:0000256" key="3">
    <source>
        <dbReference type="ARBA" id="ARBA00021438"/>
    </source>
</evidence>
<feature type="compositionally biased region" description="Polar residues" evidence="10">
    <location>
        <begin position="532"/>
        <end position="550"/>
    </location>
</feature>
<dbReference type="SUPFAM" id="SSF50447">
    <property type="entry name" value="Translation proteins"/>
    <property type="match status" value="1"/>
</dbReference>
<feature type="compositionally biased region" description="Polar residues" evidence="10">
    <location>
        <begin position="607"/>
        <end position="616"/>
    </location>
</feature>
<dbReference type="Proteomes" id="UP001316803">
    <property type="component" value="Unassembled WGS sequence"/>
</dbReference>
<keyword evidence="4" id="KW-0690">Ribosome biogenesis</keyword>
<feature type="region of interest" description="Disordered" evidence="10">
    <location>
        <begin position="726"/>
        <end position="746"/>
    </location>
</feature>
<evidence type="ECO:0000256" key="6">
    <source>
        <dbReference type="ARBA" id="ARBA00022553"/>
    </source>
</evidence>
<sequence length="746" mass="79541">MEAQDFEMPSPKRQRTDSPIGARPTPPEAASSINQDPIAPLAQDNTTSASASSASIPTMSGVTDEVAKAENTDMLDVLMQHVESEAGSKAAEVQTVANGLSSIAGPMALTGDLQKPSADIEMGGNDVMVDTEAATQQEPAPITEAAQEVQPQPASTTPPDATLPPGLEATSEPAMDHLQKVADANNLPPTADTLAQPEIAPATDGAPDAQAAPEAREWESDSSPYDSSDSDTSSDSSSDDDSDEEDGEEYTLLDPYEQARILMAEDGGGGGADSDDEGGSRPKHTNAGAGLRTTNEKPEDILPKPDVTVTPEMKIEELGAVEAIVETTVLVKAATSGSYQVLESGSVLCLEDRCVIGAVHETLGRVEQPLYTVRFASDTDVRESGVSEKGTKIFYVKDHSSFVFTQPLKAVKGSDASNFHDEEVGDEEMEFSDDEAEAEHKRQLKLRRKGIDPSTAPPSGRGGRGRGQRGGRGAGGGRGGGGTYMSSIPESDTASAYNNGSLEMNYDDVEEGETEYTPLKRPQTLPHGNGMNGAQVSPQAQTSSYPPQSTRGNDNRGRGRGRGSRGNNNNDRGRGRGTGRGGNREQNNRAAYKNNNNSNFPSNAYNQSSPSSMYTNQLQPQQQQFFPQQQQQQPTFPLFPFQPPPPPQLTPYNNNSNANNTVPPSPMTPLAGNGFTFQAPNQYQNQNQNAWSQYHQNQNQQYQAHQAQYGAQNVNADAIAQVQRQLEELRRQTQGGGGGGWQGGGQ</sequence>
<evidence type="ECO:0000256" key="1">
    <source>
        <dbReference type="ARBA" id="ARBA00004123"/>
    </source>
</evidence>
<feature type="compositionally biased region" description="Gly residues" evidence="10">
    <location>
        <begin position="470"/>
        <end position="483"/>
    </location>
</feature>
<evidence type="ECO:0000313" key="12">
    <source>
        <dbReference type="Proteomes" id="UP001316803"/>
    </source>
</evidence>
<dbReference type="GO" id="GO:0006364">
    <property type="term" value="P:rRNA processing"/>
    <property type="evidence" value="ECO:0007669"/>
    <property type="project" value="UniProtKB-KW"/>
</dbReference>
<feature type="compositionally biased region" description="Acidic residues" evidence="10">
    <location>
        <begin position="237"/>
        <end position="251"/>
    </location>
</feature>
<dbReference type="PANTHER" id="PTHR31633:SF1">
    <property type="entry name" value="H_ACA RIBONUCLEOPROTEIN COMPLEX NON-CORE SUBUNIT NAF1"/>
    <property type="match status" value="1"/>
</dbReference>
<dbReference type="InterPro" id="IPR009000">
    <property type="entry name" value="Transl_B-barrel_sf"/>
</dbReference>
<evidence type="ECO:0000256" key="5">
    <source>
        <dbReference type="ARBA" id="ARBA00022552"/>
    </source>
</evidence>
<accession>A0AAN8EUL4</accession>
<dbReference type="InterPro" id="IPR038664">
    <property type="entry name" value="Gar1/Naf1_Cbf5-bd_sf"/>
</dbReference>
<feature type="compositionally biased region" description="Acidic residues" evidence="10">
    <location>
        <begin position="423"/>
        <end position="437"/>
    </location>
</feature>
<evidence type="ECO:0000256" key="8">
    <source>
        <dbReference type="ARBA" id="ARBA00023242"/>
    </source>
</evidence>
<dbReference type="InterPro" id="IPR007504">
    <property type="entry name" value="H/ACA_rnp_Gar1/Naf1"/>
</dbReference>
<keyword evidence="6" id="KW-0597">Phosphoprotein</keyword>
<evidence type="ECO:0000256" key="10">
    <source>
        <dbReference type="SAM" id="MobiDB-lite"/>
    </source>
</evidence>
<feature type="compositionally biased region" description="Low complexity" evidence="10">
    <location>
        <begin position="617"/>
        <end position="639"/>
    </location>
</feature>
<evidence type="ECO:0000256" key="4">
    <source>
        <dbReference type="ARBA" id="ARBA00022517"/>
    </source>
</evidence>
<keyword evidence="7" id="KW-0694">RNA-binding</keyword>
<dbReference type="GO" id="GO:0005634">
    <property type="term" value="C:nucleus"/>
    <property type="evidence" value="ECO:0007669"/>
    <property type="project" value="UniProtKB-SubCell"/>
</dbReference>
<dbReference type="InterPro" id="IPR040309">
    <property type="entry name" value="Naf1"/>
</dbReference>
<feature type="compositionally biased region" description="Low complexity" evidence="10">
    <location>
        <begin position="588"/>
        <end position="606"/>
    </location>
</feature>
<feature type="compositionally biased region" description="Low complexity" evidence="10">
    <location>
        <begin position="650"/>
        <end position="660"/>
    </location>
</feature>
<evidence type="ECO:0000256" key="2">
    <source>
        <dbReference type="ARBA" id="ARBA00009801"/>
    </source>
</evidence>
<feature type="compositionally biased region" description="Pro residues" evidence="10">
    <location>
        <begin position="640"/>
        <end position="649"/>
    </location>
</feature>
<dbReference type="Gene3D" id="2.40.10.230">
    <property type="entry name" value="Probable tRNA pseudouridine synthase domain"/>
    <property type="match status" value="1"/>
</dbReference>
<dbReference type="GO" id="GO:0001522">
    <property type="term" value="P:pseudouridine synthesis"/>
    <property type="evidence" value="ECO:0007669"/>
    <property type="project" value="InterPro"/>
</dbReference>
<keyword evidence="12" id="KW-1185">Reference proteome</keyword>